<dbReference type="InterPro" id="IPR002925">
    <property type="entry name" value="Dienelactn_hydro"/>
</dbReference>
<dbReference type="RefSeq" id="WP_321544288.1">
    <property type="nucleotide sequence ID" value="NZ_JAXIVS010000001.1"/>
</dbReference>
<organism evidence="4 5">
    <name type="scientific">Hyalangium rubrum</name>
    <dbReference type="NCBI Taxonomy" id="3103134"/>
    <lineage>
        <taxon>Bacteria</taxon>
        <taxon>Pseudomonadati</taxon>
        <taxon>Myxococcota</taxon>
        <taxon>Myxococcia</taxon>
        <taxon>Myxococcales</taxon>
        <taxon>Cystobacterineae</taxon>
        <taxon>Archangiaceae</taxon>
        <taxon>Hyalangium</taxon>
    </lineage>
</organism>
<gene>
    <name evidence="4" type="ORF">SYV04_04270</name>
</gene>
<dbReference type="InterPro" id="IPR050261">
    <property type="entry name" value="FrsA_esterase"/>
</dbReference>
<dbReference type="Proteomes" id="UP001291309">
    <property type="component" value="Unassembled WGS sequence"/>
</dbReference>
<evidence type="ECO:0000313" key="5">
    <source>
        <dbReference type="Proteomes" id="UP001291309"/>
    </source>
</evidence>
<evidence type="ECO:0000313" key="4">
    <source>
        <dbReference type="EMBL" id="MDY7225581.1"/>
    </source>
</evidence>
<reference evidence="4 5" key="1">
    <citation type="submission" date="2023-12" db="EMBL/GenBank/DDBJ databases">
        <title>the genome sequence of Hyalangium sp. s54d21.</title>
        <authorList>
            <person name="Zhang X."/>
        </authorList>
    </citation>
    <scope>NUCLEOTIDE SEQUENCE [LARGE SCALE GENOMIC DNA]</scope>
    <source>
        <strain evidence="5">s54d21</strain>
    </source>
</reference>
<feature type="signal peptide" evidence="2">
    <location>
        <begin position="1"/>
        <end position="24"/>
    </location>
</feature>
<keyword evidence="5" id="KW-1185">Reference proteome</keyword>
<dbReference type="GO" id="GO:0016787">
    <property type="term" value="F:hydrolase activity"/>
    <property type="evidence" value="ECO:0007669"/>
    <property type="project" value="UniProtKB-KW"/>
</dbReference>
<feature type="domain" description="Dienelactone hydrolase" evidence="3">
    <location>
        <begin position="409"/>
        <end position="588"/>
    </location>
</feature>
<keyword evidence="1 4" id="KW-0378">Hydrolase</keyword>
<dbReference type="SUPFAM" id="SSF53474">
    <property type="entry name" value="alpha/beta-Hydrolases"/>
    <property type="match status" value="2"/>
</dbReference>
<keyword evidence="2" id="KW-0732">Signal</keyword>
<feature type="chain" id="PRO_5046708375" evidence="2">
    <location>
        <begin position="25"/>
        <end position="595"/>
    </location>
</feature>
<evidence type="ECO:0000259" key="3">
    <source>
        <dbReference type="Pfam" id="PF01738"/>
    </source>
</evidence>
<protein>
    <submittedName>
        <fullName evidence="4">Dienelactone hydrolase family protein</fullName>
    </submittedName>
</protein>
<name>A0ABU5GWW0_9BACT</name>
<dbReference type="PANTHER" id="PTHR22946:SF9">
    <property type="entry name" value="POLYKETIDE TRANSFERASE AF380"/>
    <property type="match status" value="1"/>
</dbReference>
<evidence type="ECO:0000256" key="2">
    <source>
        <dbReference type="SAM" id="SignalP"/>
    </source>
</evidence>
<sequence>MRRPHHFSFLSLLGALVLAAPALAASTPDSHLPELQRLTAYDAQQPLDVKEVRSERRGDVTVTELTYASPLGGPVPAWLVLPPGRGPFPAVLFQHWGEGTKNEFLDEATSLARAGVVSLLVDAPFVRPEPWRRPMVGPQMGDTWRQAIIDLRRGVDVLTRRPEVDDQRLAYVGHSFGASIGGGLSGVEPRLRAFVLMAGMGDFTHGMRHGTGPMETAWRKSTPPEELEEFLASIEPLDGIVGVRNASAAFLFQYPRGDQYVPYERTRKYFEAAPPAKLLKIYEGGHELNEAARRDRAQWLRTHLGFASVPTMGLPMVADSPISSPEWKAAQPPEFSKLRPVLTIPGMEEIEVRKDLVYKRAGNRDLKLDLYIPEVAKRRAVPAVVLVHGLVPPAHAPFLKDTTAFAGEARWLAAHGLIVVMPELGSPARGPQPEQWFAGTQDLVANVEDAIAFVRREATTHAIDPEKLCLMVFSGGGLWGLKPVLSNPPPYLKCAVAYYPMLATQPAQPKELVPLELLRASRKPLPLLLVRAGRDNPALNASIDAFVKEARRKKAPLTLIELPEAHHAFEFTDDVESSRDAMRRTGAFLNQQLGP</sequence>
<accession>A0ABU5GWW0</accession>
<dbReference type="Gene3D" id="3.40.50.1820">
    <property type="entry name" value="alpha/beta hydrolase"/>
    <property type="match status" value="2"/>
</dbReference>
<dbReference type="EMBL" id="JAXIVS010000001">
    <property type="protein sequence ID" value="MDY7225581.1"/>
    <property type="molecule type" value="Genomic_DNA"/>
</dbReference>
<dbReference type="PANTHER" id="PTHR22946">
    <property type="entry name" value="DIENELACTONE HYDROLASE DOMAIN-CONTAINING PROTEIN-RELATED"/>
    <property type="match status" value="1"/>
</dbReference>
<proteinExistence type="predicted"/>
<dbReference type="Pfam" id="PF01738">
    <property type="entry name" value="DLH"/>
    <property type="match status" value="1"/>
</dbReference>
<dbReference type="InterPro" id="IPR029058">
    <property type="entry name" value="AB_hydrolase_fold"/>
</dbReference>
<evidence type="ECO:0000256" key="1">
    <source>
        <dbReference type="ARBA" id="ARBA00022801"/>
    </source>
</evidence>
<comment type="caution">
    <text evidence="4">The sequence shown here is derived from an EMBL/GenBank/DDBJ whole genome shotgun (WGS) entry which is preliminary data.</text>
</comment>